<dbReference type="Proteomes" id="UP000663877">
    <property type="component" value="Unassembled WGS sequence"/>
</dbReference>
<dbReference type="EMBL" id="CAJNOM010000931">
    <property type="protein sequence ID" value="CAF1579361.1"/>
    <property type="molecule type" value="Genomic_DNA"/>
</dbReference>
<organism evidence="2 5">
    <name type="scientific">Adineta steineri</name>
    <dbReference type="NCBI Taxonomy" id="433720"/>
    <lineage>
        <taxon>Eukaryota</taxon>
        <taxon>Metazoa</taxon>
        <taxon>Spiralia</taxon>
        <taxon>Gnathifera</taxon>
        <taxon>Rotifera</taxon>
        <taxon>Eurotatoria</taxon>
        <taxon>Bdelloidea</taxon>
        <taxon>Adinetida</taxon>
        <taxon>Adinetidae</taxon>
        <taxon>Adineta</taxon>
    </lineage>
</organism>
<sequence length="330" mass="37338">MTNFESRFKCSKWLEAIDFNKFHISGGCIVNSLCKQPFSDTTAQQVDINFNGHSFHEFNSFYEFDNDVAFTFSNLQSIMLKNGYFDIELTKKANGSYIIILPFNITLQFNYKDVPIGTDPVSYVLHSSDLDITQVALKGSQLLCTFAFLQAVATKSFICYTMHANMEKSICNRIIRYCQRGFTFLEPYELNSLLYIDIMNGTILEESREETREIMDEDGEIQIVTTTYYPHNSLVSNSPSKHVKTTDDASISCSPSSRTEKRPVPEDLNVPTKKIKVNGGSTEQKPVAPVVTAGSQPKFISAAELVVPLPEISDEELLEMALEFERKYGY</sequence>
<keyword evidence="4" id="KW-1185">Reference proteome</keyword>
<accession>A0A815E3D2</accession>
<protein>
    <submittedName>
        <fullName evidence="2">Uncharacterized protein</fullName>
    </submittedName>
</protein>
<feature type="compositionally biased region" description="Polar residues" evidence="1">
    <location>
        <begin position="248"/>
        <end position="257"/>
    </location>
</feature>
<comment type="caution">
    <text evidence="2">The sequence shown here is derived from an EMBL/GenBank/DDBJ whole genome shotgun (WGS) entry which is preliminary data.</text>
</comment>
<dbReference type="Proteomes" id="UP000663832">
    <property type="component" value="Unassembled WGS sequence"/>
</dbReference>
<dbReference type="OrthoDB" id="10054996at2759"/>
<reference evidence="2" key="1">
    <citation type="submission" date="2021-02" db="EMBL/GenBank/DDBJ databases">
        <authorList>
            <person name="Nowell W R."/>
        </authorList>
    </citation>
    <scope>NUCLEOTIDE SEQUENCE</scope>
</reference>
<gene>
    <name evidence="2" type="ORF">BJG266_LOCUS32739</name>
    <name evidence="3" type="ORF">QVE165_LOCUS49823</name>
</gene>
<evidence type="ECO:0000313" key="4">
    <source>
        <dbReference type="Proteomes" id="UP000663832"/>
    </source>
</evidence>
<evidence type="ECO:0000256" key="1">
    <source>
        <dbReference type="SAM" id="MobiDB-lite"/>
    </source>
</evidence>
<dbReference type="EMBL" id="CAJNOI010000571">
    <property type="protein sequence ID" value="CAF1309619.1"/>
    <property type="molecule type" value="Genomic_DNA"/>
</dbReference>
<proteinExistence type="predicted"/>
<feature type="region of interest" description="Disordered" evidence="1">
    <location>
        <begin position="235"/>
        <end position="266"/>
    </location>
</feature>
<evidence type="ECO:0000313" key="5">
    <source>
        <dbReference type="Proteomes" id="UP000663877"/>
    </source>
</evidence>
<dbReference type="AlphaFoldDB" id="A0A815E3D2"/>
<evidence type="ECO:0000313" key="3">
    <source>
        <dbReference type="EMBL" id="CAF1579361.1"/>
    </source>
</evidence>
<evidence type="ECO:0000313" key="2">
    <source>
        <dbReference type="EMBL" id="CAF1309619.1"/>
    </source>
</evidence>
<name>A0A815E3D2_9BILA</name>